<sequence length="169" mass="17906">MASLRRYGLSCSARSLCAAVRSPPLGSRMASHPRSFGAEASEGEPDTASTRSVLGGAQQLASVEGSSASDADTGGGLFCDLWWPTVADHCHRRLAQRPQGLPEDPLAQGVLSWVEYELARKAPPSPGGAEKAVERSCRDENPTPLPADGDWRWLLRGKGEIVGPKGDRG</sequence>
<organism evidence="2">
    <name type="scientific">Alexandrium monilatum</name>
    <dbReference type="NCBI Taxonomy" id="311494"/>
    <lineage>
        <taxon>Eukaryota</taxon>
        <taxon>Sar</taxon>
        <taxon>Alveolata</taxon>
        <taxon>Dinophyceae</taxon>
        <taxon>Gonyaulacales</taxon>
        <taxon>Pyrocystaceae</taxon>
        <taxon>Alexandrium</taxon>
    </lineage>
</organism>
<evidence type="ECO:0000256" key="1">
    <source>
        <dbReference type="SAM" id="MobiDB-lite"/>
    </source>
</evidence>
<reference evidence="2" key="1">
    <citation type="submission" date="2021-01" db="EMBL/GenBank/DDBJ databases">
        <authorList>
            <person name="Corre E."/>
            <person name="Pelletier E."/>
            <person name="Niang G."/>
            <person name="Scheremetjew M."/>
            <person name="Finn R."/>
            <person name="Kale V."/>
            <person name="Holt S."/>
            <person name="Cochrane G."/>
            <person name="Meng A."/>
            <person name="Brown T."/>
            <person name="Cohen L."/>
        </authorList>
    </citation>
    <scope>NUCLEOTIDE SEQUENCE</scope>
    <source>
        <strain evidence="2">CCMP3105</strain>
    </source>
</reference>
<evidence type="ECO:0000313" key="2">
    <source>
        <dbReference type="EMBL" id="CAE4566127.1"/>
    </source>
</evidence>
<dbReference type="AlphaFoldDB" id="A0A7S4V5W0"/>
<protein>
    <submittedName>
        <fullName evidence="2">Uncharacterized protein</fullName>
    </submittedName>
</protein>
<dbReference type="EMBL" id="HBNR01008746">
    <property type="protein sequence ID" value="CAE4566127.1"/>
    <property type="molecule type" value="Transcribed_RNA"/>
</dbReference>
<accession>A0A7S4V5W0</accession>
<gene>
    <name evidence="2" type="ORF">AMON00008_LOCUS5746</name>
</gene>
<feature type="compositionally biased region" description="Basic and acidic residues" evidence="1">
    <location>
        <begin position="131"/>
        <end position="141"/>
    </location>
</feature>
<feature type="region of interest" description="Disordered" evidence="1">
    <location>
        <begin position="23"/>
        <end position="51"/>
    </location>
</feature>
<feature type="region of interest" description="Disordered" evidence="1">
    <location>
        <begin position="121"/>
        <end position="151"/>
    </location>
</feature>
<proteinExistence type="predicted"/>
<name>A0A7S4V5W0_9DINO</name>